<proteinExistence type="predicted"/>
<dbReference type="Gene3D" id="2.60.40.640">
    <property type="match status" value="1"/>
</dbReference>
<dbReference type="InterPro" id="IPR039634">
    <property type="entry name" value="Bul1-like"/>
</dbReference>
<organism evidence="1 2">
    <name type="scientific">Colletotrichum chlorophyti</name>
    <dbReference type="NCBI Taxonomy" id="708187"/>
    <lineage>
        <taxon>Eukaryota</taxon>
        <taxon>Fungi</taxon>
        <taxon>Dikarya</taxon>
        <taxon>Ascomycota</taxon>
        <taxon>Pezizomycotina</taxon>
        <taxon>Sordariomycetes</taxon>
        <taxon>Hypocreomycetidae</taxon>
        <taxon>Glomerellales</taxon>
        <taxon>Glomerellaceae</taxon>
        <taxon>Colletotrichum</taxon>
    </lineage>
</organism>
<accession>A0A1Q8S0Q2</accession>
<dbReference type="AlphaFoldDB" id="A0A1Q8S0Q2"/>
<comment type="caution">
    <text evidence="1">The sequence shown here is derived from an EMBL/GenBank/DDBJ whole genome shotgun (WGS) entry which is preliminary data.</text>
</comment>
<gene>
    <name evidence="1" type="ORF">CCHL11_07154</name>
</gene>
<evidence type="ECO:0008006" key="3">
    <source>
        <dbReference type="Google" id="ProtNLM"/>
    </source>
</evidence>
<protein>
    <recommendedName>
        <fullName evidence="3">Arrestin-like N-terminal domain-containing protein</fullName>
    </recommendedName>
</protein>
<reference evidence="1 2" key="1">
    <citation type="submission" date="2016-11" db="EMBL/GenBank/DDBJ databases">
        <title>Draft Genome Assembly of Colletotrichum chlorophyti a pathogen of herbaceous plants.</title>
        <authorList>
            <person name="Gan P."/>
            <person name="Narusaka M."/>
            <person name="Tsushima A."/>
            <person name="Narusaka Y."/>
            <person name="Takano Y."/>
            <person name="Shirasu K."/>
        </authorList>
    </citation>
    <scope>NUCLEOTIDE SEQUENCE [LARGE SCALE GENOMIC DNA]</scope>
    <source>
        <strain evidence="1 2">NTL11</strain>
    </source>
</reference>
<dbReference type="PANTHER" id="PTHR31904:SF1">
    <property type="entry name" value="BYPASS OF STOP CODON PROTEIN 5-RELATED"/>
    <property type="match status" value="1"/>
</dbReference>
<dbReference type="Proteomes" id="UP000186583">
    <property type="component" value="Unassembled WGS sequence"/>
</dbReference>
<evidence type="ECO:0000313" key="2">
    <source>
        <dbReference type="Proteomes" id="UP000186583"/>
    </source>
</evidence>
<dbReference type="STRING" id="708187.A0A1Q8S0Q2"/>
<name>A0A1Q8S0Q2_9PEZI</name>
<keyword evidence="2" id="KW-1185">Reference proteome</keyword>
<evidence type="ECO:0000313" key="1">
    <source>
        <dbReference type="EMBL" id="OLN94170.1"/>
    </source>
</evidence>
<dbReference type="InterPro" id="IPR014752">
    <property type="entry name" value="Arrestin-like_C"/>
</dbReference>
<dbReference type="OrthoDB" id="2283785at2759"/>
<dbReference type="PANTHER" id="PTHR31904">
    <property type="entry name" value="BYPASS OF STOP CODON PROTEIN 5-RELATED"/>
    <property type="match status" value="1"/>
</dbReference>
<sequence>MTLAINIDAHYTSKIYTTGSRITGSVSLFPKSDAAIQSIQIALVGTSRTRVDSLPAPRVTNHVFLTLDMPITKASRPSVQDLEGGSPQNIPFRFIIPHTLPRDPCETSRGAGQLRDQHLRLPPTMGTWEKDDLAPTMARVDYAVVARVFQRRSSGTDHAVEQSQPIKVLPMFPMDPPLSITPQDTRYKLERTKLFRRRVLSARKERITVTTAQPEAVRLGVDGHHAPGSWTSVMLDLNFESSSPSFMPPEALTIQMSLESQTWYAAAPIRTLPDLGNPRDSTGLRHELRYSTTTKLSRTQAEGMAWTRKSAAAEWALSSWRAKVKVPIHLPTTHKLFLPTFYGCFVSRSYMLHISVESNGTSLNLSVPVQIATQSPHLNVLGESLEDPPSFESALAWR</sequence>
<dbReference type="EMBL" id="MPGH01000046">
    <property type="protein sequence ID" value="OLN94170.1"/>
    <property type="molecule type" value="Genomic_DNA"/>
</dbReference>